<sequence>MNTIQTNSNYVVFKKILSIHSEDRDIYQWADPNHFEITAPVEYKNVVSLRLNDIELPSSYYVFSNINQNTKLSFSILPSGTSSPYASILYGKVFTLMITSGTYNHDQLTIELAGTLNQLLSDYISSNTISIANNYNYFSVTYNPVTMKMMFLNKRDNFQFDFTKVESYNTCDTKLSIAYSVTCYDNYTNWGLGSYLGFDKKIYTSNPMNIICTTPVSYYVIQPENTLNLYGDTHIYMELMYYNSMDEVNPYAYKSHASNNAKFGGKHNSAFAKIPLFQPNSVSFSSRETYLSNIFFSDPPLERIQKFKVKFRHHDGRPVDFNNCNYTFTIEITMLKPDTIKPFIKVNSSNYCL</sequence>
<dbReference type="EMBL" id="MN739094">
    <property type="protein sequence ID" value="QHS88202.1"/>
    <property type="molecule type" value="Genomic_DNA"/>
</dbReference>
<dbReference type="AlphaFoldDB" id="A0A6C0B835"/>
<reference evidence="1" key="1">
    <citation type="journal article" date="2020" name="Nature">
        <title>Giant virus diversity and host interactions through global metagenomics.</title>
        <authorList>
            <person name="Schulz F."/>
            <person name="Roux S."/>
            <person name="Paez-Espino D."/>
            <person name="Jungbluth S."/>
            <person name="Walsh D.A."/>
            <person name="Denef V.J."/>
            <person name="McMahon K.D."/>
            <person name="Konstantinidis K.T."/>
            <person name="Eloe-Fadrosh E.A."/>
            <person name="Kyrpides N.C."/>
            <person name="Woyke T."/>
        </authorList>
    </citation>
    <scope>NUCLEOTIDE SEQUENCE</scope>
    <source>
        <strain evidence="1">GVMAG-M-3300010158-55</strain>
    </source>
</reference>
<evidence type="ECO:0000313" key="1">
    <source>
        <dbReference type="EMBL" id="QHS88202.1"/>
    </source>
</evidence>
<name>A0A6C0B835_9ZZZZ</name>
<proteinExistence type="predicted"/>
<accession>A0A6C0B835</accession>
<protein>
    <submittedName>
        <fullName evidence="1">Uncharacterized protein</fullName>
    </submittedName>
</protein>
<organism evidence="1">
    <name type="scientific">viral metagenome</name>
    <dbReference type="NCBI Taxonomy" id="1070528"/>
    <lineage>
        <taxon>unclassified sequences</taxon>
        <taxon>metagenomes</taxon>
        <taxon>organismal metagenomes</taxon>
    </lineage>
</organism>